<evidence type="ECO:0000256" key="1">
    <source>
        <dbReference type="SAM" id="SignalP"/>
    </source>
</evidence>
<gene>
    <name evidence="2" type="ORF">VQ7734_04676</name>
</gene>
<keyword evidence="1" id="KW-0732">Signal</keyword>
<proteinExistence type="predicted"/>
<dbReference type="OrthoDB" id="5875035at2"/>
<sequence>MKVSIIRSVALICSLVFAGMVSAAVETEGTYSLNYDWGCNGSYNTTSITLSADGTFNTSSATGTWAENNRTLTFVYQSGVYYTGYHTSKAVVGVQKANNLDGCFYMLKTSTVALKQTRESLDAEGMIVD</sequence>
<dbReference type="EMBL" id="FRFG01000084">
    <property type="protein sequence ID" value="SHO58901.1"/>
    <property type="molecule type" value="Genomic_DNA"/>
</dbReference>
<evidence type="ECO:0000313" key="3">
    <source>
        <dbReference type="Proteomes" id="UP000184600"/>
    </source>
</evidence>
<keyword evidence="3" id="KW-1185">Reference proteome</keyword>
<reference evidence="3" key="1">
    <citation type="submission" date="2016-12" db="EMBL/GenBank/DDBJ databases">
        <authorList>
            <person name="Rodrigo-Torres L."/>
            <person name="Arahal R.D."/>
            <person name="Lucena T."/>
        </authorList>
    </citation>
    <scope>NUCLEOTIDE SEQUENCE [LARGE SCALE GENOMIC DNA]</scope>
</reference>
<feature type="chain" id="PRO_5013314668" evidence="1">
    <location>
        <begin position="24"/>
        <end position="129"/>
    </location>
</feature>
<dbReference type="AlphaFoldDB" id="A0A1M7Z1Z8"/>
<dbReference type="Proteomes" id="UP000184600">
    <property type="component" value="Unassembled WGS sequence"/>
</dbReference>
<protein>
    <submittedName>
        <fullName evidence="2">Uncharacterized protein</fullName>
    </submittedName>
</protein>
<organism evidence="2 3">
    <name type="scientific">Vibrio quintilis</name>
    <dbReference type="NCBI Taxonomy" id="1117707"/>
    <lineage>
        <taxon>Bacteria</taxon>
        <taxon>Pseudomonadati</taxon>
        <taxon>Pseudomonadota</taxon>
        <taxon>Gammaproteobacteria</taxon>
        <taxon>Vibrionales</taxon>
        <taxon>Vibrionaceae</taxon>
        <taxon>Vibrio</taxon>
    </lineage>
</organism>
<name>A0A1M7Z1Z8_9VIBR</name>
<dbReference type="RefSeq" id="WP_073586342.1">
    <property type="nucleotide sequence ID" value="NZ_AP024897.1"/>
</dbReference>
<accession>A0A1M7Z1Z8</accession>
<evidence type="ECO:0000313" key="2">
    <source>
        <dbReference type="EMBL" id="SHO58901.1"/>
    </source>
</evidence>
<feature type="signal peptide" evidence="1">
    <location>
        <begin position="1"/>
        <end position="23"/>
    </location>
</feature>